<dbReference type="InterPro" id="IPR006500">
    <property type="entry name" value="Helicase_put_C_phage/plasmid"/>
</dbReference>
<evidence type="ECO:0000256" key="2">
    <source>
        <dbReference type="ARBA" id="ARBA00022801"/>
    </source>
</evidence>
<dbReference type="NCBIfam" id="TIGR01613">
    <property type="entry name" value="primase_Cterm"/>
    <property type="match status" value="1"/>
</dbReference>
<dbReference type="EMBL" id="JBHTCS010000009">
    <property type="protein sequence ID" value="MFC7447656.1"/>
    <property type="molecule type" value="Genomic_DNA"/>
</dbReference>
<dbReference type="InterPro" id="IPR014015">
    <property type="entry name" value="Helicase_SF3_DNA-vir"/>
</dbReference>
<sequence length="781" mass="85546">MSLDYARSLIDCGIPVFVAKPDDSRSTGYRLPSGWDKAVADPGALDCYRPGDALVMVTGCGIDVIDTDPRNGGDATRAALGNAGIMPTVYGMTRTPSGGTHEFIASLGVRKGKAGDGIDVQAGDADGEGRGLVFLPPTERISKAYDETRGFNVPYTWDHLDLDRWIEDHATDDSGDELAELVSRGVERDRAVAAGDPGPEYALMPAEQQRSVDRWISRALEGIASDLRAMSAWPVGYQDGRGRGWEKVTADACYRLGALARAAWNALGFRECEELLRRNAPTDSDWTAEDVAAKWRSQRGRGNADSLPASLMQLGTIREDPPPRPDVGAGSQVATAEVRTHGQLHIAERFEVEHTGKLIHVHGIGWMHWDGKRWTEDHHGHALRAVKRTLRKALADSIYDQDLRKDVTKCETSAGMCGVLAIAASAECFAKTVDDLDPDPYLVNCANGTLDLRAIKLHEHNPADLITKVCRAAYRPGANAQLWTEFLEKVLPDSEVREFLQRYAGLALAGACLEHLLAILIGVGRNGKTVFYSALLHALGDYAAMGEPDLFMHREGAHPTGEVDLLGRRLVIVSENDRGRKLAEATVKRLTGGDRIKARRLYRDFIEFEPSHTSVVVTNFLPSVRGDDPALWARLVVVPFEVVVPEDERDPELGERLQLEADAILAWAVAGWIAYRSGGMKPPSKVVAATGDYSRRSDALGRFLEDRCTTSSPALRVKVSELFEEWSRWCAAEGVEPGTKMQLGDTLKQRGFDQAKGHAGARFWAGIGLLPRYEPEDENTL</sequence>
<evidence type="ECO:0000256" key="4">
    <source>
        <dbReference type="SAM" id="MobiDB-lite"/>
    </source>
</evidence>
<dbReference type="InterPro" id="IPR014818">
    <property type="entry name" value="Phage/plasmid_primase_P4_C"/>
</dbReference>
<dbReference type="SMART" id="SM00885">
    <property type="entry name" value="D5_N"/>
    <property type="match status" value="1"/>
</dbReference>
<dbReference type="SUPFAM" id="SSF56747">
    <property type="entry name" value="Prim-pol domain"/>
    <property type="match status" value="1"/>
</dbReference>
<organism evidence="6 7">
    <name type="scientific">Rhodococcus daqingensis</name>
    <dbReference type="NCBI Taxonomy" id="2479363"/>
    <lineage>
        <taxon>Bacteria</taxon>
        <taxon>Bacillati</taxon>
        <taxon>Actinomycetota</taxon>
        <taxon>Actinomycetes</taxon>
        <taxon>Mycobacteriales</taxon>
        <taxon>Nocardiaceae</taxon>
        <taxon>Rhodococcus</taxon>
    </lineage>
</organism>
<gene>
    <name evidence="6" type="ORF">ACFQS9_07115</name>
</gene>
<dbReference type="Pfam" id="PF19263">
    <property type="entry name" value="DUF5906"/>
    <property type="match status" value="1"/>
</dbReference>
<dbReference type="InterPro" id="IPR045455">
    <property type="entry name" value="NrS-1_pol-like_helicase"/>
</dbReference>
<evidence type="ECO:0000256" key="3">
    <source>
        <dbReference type="ARBA" id="ARBA00022840"/>
    </source>
</evidence>
<dbReference type="InterPro" id="IPR027417">
    <property type="entry name" value="P-loop_NTPase"/>
</dbReference>
<evidence type="ECO:0000313" key="7">
    <source>
        <dbReference type="Proteomes" id="UP001596484"/>
    </source>
</evidence>
<comment type="caution">
    <text evidence="6">The sequence shown here is derived from an EMBL/GenBank/DDBJ whole genome shotgun (WGS) entry which is preliminary data.</text>
</comment>
<name>A0ABW2RV71_9NOCA</name>
<dbReference type="PANTHER" id="PTHR35372:SF2">
    <property type="entry name" value="SF3 HELICASE DOMAIN-CONTAINING PROTEIN"/>
    <property type="match status" value="1"/>
</dbReference>
<keyword evidence="3" id="KW-0067">ATP-binding</keyword>
<protein>
    <submittedName>
        <fullName evidence="6">Phage/plasmid primase, P4 family</fullName>
    </submittedName>
</protein>
<proteinExistence type="predicted"/>
<dbReference type="RefSeq" id="WP_378402900.1">
    <property type="nucleotide sequence ID" value="NZ_JBHTCS010000009.1"/>
</dbReference>
<evidence type="ECO:0000313" key="6">
    <source>
        <dbReference type="EMBL" id="MFC7447656.1"/>
    </source>
</evidence>
<reference evidence="7" key="1">
    <citation type="journal article" date="2019" name="Int. J. Syst. Evol. Microbiol.">
        <title>The Global Catalogue of Microorganisms (GCM) 10K type strain sequencing project: providing services to taxonomists for standard genome sequencing and annotation.</title>
        <authorList>
            <consortium name="The Broad Institute Genomics Platform"/>
            <consortium name="The Broad Institute Genome Sequencing Center for Infectious Disease"/>
            <person name="Wu L."/>
            <person name="Ma J."/>
        </authorList>
    </citation>
    <scope>NUCLEOTIDE SEQUENCE [LARGE SCALE GENOMIC DNA]</scope>
    <source>
        <strain evidence="7">ICMP 19430</strain>
    </source>
</reference>
<keyword evidence="1" id="KW-0547">Nucleotide-binding</keyword>
<dbReference type="SUPFAM" id="SSF52540">
    <property type="entry name" value="P-loop containing nucleoside triphosphate hydrolases"/>
    <property type="match status" value="1"/>
</dbReference>
<dbReference type="Gene3D" id="3.40.50.300">
    <property type="entry name" value="P-loop containing nucleotide triphosphate hydrolases"/>
    <property type="match status" value="1"/>
</dbReference>
<dbReference type="InterPro" id="IPR051620">
    <property type="entry name" value="ORF904-like_C"/>
</dbReference>
<accession>A0ABW2RV71</accession>
<dbReference type="PROSITE" id="PS51206">
    <property type="entry name" value="SF3_HELICASE_1"/>
    <property type="match status" value="1"/>
</dbReference>
<dbReference type="PANTHER" id="PTHR35372">
    <property type="entry name" value="ATP BINDING PROTEIN-RELATED"/>
    <property type="match status" value="1"/>
</dbReference>
<feature type="domain" description="SF3 helicase" evidence="5">
    <location>
        <begin position="495"/>
        <end position="653"/>
    </location>
</feature>
<feature type="region of interest" description="Disordered" evidence="4">
    <location>
        <begin position="315"/>
        <end position="334"/>
    </location>
</feature>
<evidence type="ECO:0000256" key="1">
    <source>
        <dbReference type="ARBA" id="ARBA00022741"/>
    </source>
</evidence>
<dbReference type="Proteomes" id="UP001596484">
    <property type="component" value="Unassembled WGS sequence"/>
</dbReference>
<dbReference type="Pfam" id="PF08706">
    <property type="entry name" value="D5_N"/>
    <property type="match status" value="1"/>
</dbReference>
<evidence type="ECO:0000259" key="5">
    <source>
        <dbReference type="PROSITE" id="PS51206"/>
    </source>
</evidence>
<keyword evidence="2" id="KW-0378">Hydrolase</keyword>
<keyword evidence="7" id="KW-1185">Reference proteome</keyword>